<evidence type="ECO:0000313" key="2">
    <source>
        <dbReference type="EnsemblPlants" id="KEH27876"/>
    </source>
</evidence>
<dbReference type="HOGENOM" id="CLU_1505654_0_0_1"/>
<dbReference type="EMBL" id="CM001221">
    <property type="protein sequence ID" value="KEH27876.1"/>
    <property type="molecule type" value="Genomic_DNA"/>
</dbReference>
<dbReference type="EnsemblPlants" id="KEH27876">
    <property type="protein sequence ID" value="KEH27876"/>
    <property type="gene ID" value="MTR_5g046930"/>
</dbReference>
<name>A0A072UEQ3_MEDTR</name>
<proteinExistence type="predicted"/>
<reference evidence="1 3" key="2">
    <citation type="journal article" date="2014" name="BMC Genomics">
        <title>An improved genome release (version Mt4.0) for the model legume Medicago truncatula.</title>
        <authorList>
            <person name="Tang H."/>
            <person name="Krishnakumar V."/>
            <person name="Bidwell S."/>
            <person name="Rosen B."/>
            <person name="Chan A."/>
            <person name="Zhou S."/>
            <person name="Gentzbittel L."/>
            <person name="Childs K.L."/>
            <person name="Yandell M."/>
            <person name="Gundlach H."/>
            <person name="Mayer K.F."/>
            <person name="Schwartz D.C."/>
            <person name="Town C.D."/>
        </authorList>
    </citation>
    <scope>GENOME REANNOTATION</scope>
    <source>
        <strain evidence="1">A17</strain>
        <strain evidence="2 3">cv. Jemalong A17</strain>
    </source>
</reference>
<gene>
    <name evidence="1" type="ordered locus">MTR_5g046930</name>
</gene>
<evidence type="ECO:0000313" key="1">
    <source>
        <dbReference type="EMBL" id="KEH27876.1"/>
    </source>
</evidence>
<dbReference type="PANTHER" id="PTHR31286">
    <property type="entry name" value="GLYCINE-RICH CELL WALL STRUCTURAL PROTEIN 1.8-LIKE"/>
    <property type="match status" value="1"/>
</dbReference>
<reference evidence="2" key="3">
    <citation type="submission" date="2015-04" db="UniProtKB">
        <authorList>
            <consortium name="EnsemblPlants"/>
        </authorList>
    </citation>
    <scope>IDENTIFICATION</scope>
    <source>
        <strain evidence="2">cv. Jemalong A17</strain>
    </source>
</reference>
<organism evidence="1 3">
    <name type="scientific">Medicago truncatula</name>
    <name type="common">Barrel medic</name>
    <name type="synonym">Medicago tribuloides</name>
    <dbReference type="NCBI Taxonomy" id="3880"/>
    <lineage>
        <taxon>Eukaryota</taxon>
        <taxon>Viridiplantae</taxon>
        <taxon>Streptophyta</taxon>
        <taxon>Embryophyta</taxon>
        <taxon>Tracheophyta</taxon>
        <taxon>Spermatophyta</taxon>
        <taxon>Magnoliopsida</taxon>
        <taxon>eudicotyledons</taxon>
        <taxon>Gunneridae</taxon>
        <taxon>Pentapetalae</taxon>
        <taxon>rosids</taxon>
        <taxon>fabids</taxon>
        <taxon>Fabales</taxon>
        <taxon>Fabaceae</taxon>
        <taxon>Papilionoideae</taxon>
        <taxon>50 kb inversion clade</taxon>
        <taxon>NPAAA clade</taxon>
        <taxon>Hologalegina</taxon>
        <taxon>IRL clade</taxon>
        <taxon>Trifolieae</taxon>
        <taxon>Medicago</taxon>
    </lineage>
</organism>
<keyword evidence="3" id="KW-1185">Reference proteome</keyword>
<dbReference type="InterPro" id="IPR040256">
    <property type="entry name" value="At4g02000-like"/>
</dbReference>
<protein>
    <submittedName>
        <fullName evidence="1">DUF4283 domain protein</fullName>
    </submittedName>
</protein>
<evidence type="ECO:0000313" key="3">
    <source>
        <dbReference type="Proteomes" id="UP000002051"/>
    </source>
</evidence>
<accession>A0A072UEQ3</accession>
<sequence length="179" mass="20268">MAKAALSYDLPTLVVEEVMISGMETCKHNLHARILWPKGSSPLTVYALRNKLAPLWKNLGKWGVTSLGKGYYEFCFSTLEDLKRVRSNASWNLNPGILKLFSLTKDFCPSLQTSTTAKVWVRIYSLAREYWRPKKLCTIANSVGTPICTDSASTKPMMERTFGHFARVLVDMDVTQELR</sequence>
<reference evidence="1 3" key="1">
    <citation type="journal article" date="2011" name="Nature">
        <title>The Medicago genome provides insight into the evolution of rhizobial symbioses.</title>
        <authorList>
            <person name="Young N.D."/>
            <person name="Debelle F."/>
            <person name="Oldroyd G.E."/>
            <person name="Geurts R."/>
            <person name="Cannon S.B."/>
            <person name="Udvardi M.K."/>
            <person name="Benedito V.A."/>
            <person name="Mayer K.F."/>
            <person name="Gouzy J."/>
            <person name="Schoof H."/>
            <person name="Van de Peer Y."/>
            <person name="Proost S."/>
            <person name="Cook D.R."/>
            <person name="Meyers B.C."/>
            <person name="Spannagl M."/>
            <person name="Cheung F."/>
            <person name="De Mita S."/>
            <person name="Krishnakumar V."/>
            <person name="Gundlach H."/>
            <person name="Zhou S."/>
            <person name="Mudge J."/>
            <person name="Bharti A.K."/>
            <person name="Murray J.D."/>
            <person name="Naoumkina M.A."/>
            <person name="Rosen B."/>
            <person name="Silverstein K.A."/>
            <person name="Tang H."/>
            <person name="Rombauts S."/>
            <person name="Zhao P.X."/>
            <person name="Zhou P."/>
            <person name="Barbe V."/>
            <person name="Bardou P."/>
            <person name="Bechner M."/>
            <person name="Bellec A."/>
            <person name="Berger A."/>
            <person name="Berges H."/>
            <person name="Bidwell S."/>
            <person name="Bisseling T."/>
            <person name="Choisne N."/>
            <person name="Couloux A."/>
            <person name="Denny R."/>
            <person name="Deshpande S."/>
            <person name="Dai X."/>
            <person name="Doyle J.J."/>
            <person name="Dudez A.M."/>
            <person name="Farmer A.D."/>
            <person name="Fouteau S."/>
            <person name="Franken C."/>
            <person name="Gibelin C."/>
            <person name="Gish J."/>
            <person name="Goldstein S."/>
            <person name="Gonzalez A.J."/>
            <person name="Green P.J."/>
            <person name="Hallab A."/>
            <person name="Hartog M."/>
            <person name="Hua A."/>
            <person name="Humphray S.J."/>
            <person name="Jeong D.H."/>
            <person name="Jing Y."/>
            <person name="Jocker A."/>
            <person name="Kenton S.M."/>
            <person name="Kim D.J."/>
            <person name="Klee K."/>
            <person name="Lai H."/>
            <person name="Lang C."/>
            <person name="Lin S."/>
            <person name="Macmil S.L."/>
            <person name="Magdelenat G."/>
            <person name="Matthews L."/>
            <person name="McCorrison J."/>
            <person name="Monaghan E.L."/>
            <person name="Mun J.H."/>
            <person name="Najar F.Z."/>
            <person name="Nicholson C."/>
            <person name="Noirot C."/>
            <person name="O'Bleness M."/>
            <person name="Paule C.R."/>
            <person name="Poulain J."/>
            <person name="Prion F."/>
            <person name="Qin B."/>
            <person name="Qu C."/>
            <person name="Retzel E.F."/>
            <person name="Riddle C."/>
            <person name="Sallet E."/>
            <person name="Samain S."/>
            <person name="Samson N."/>
            <person name="Sanders I."/>
            <person name="Saurat O."/>
            <person name="Scarpelli C."/>
            <person name="Schiex T."/>
            <person name="Segurens B."/>
            <person name="Severin A.J."/>
            <person name="Sherrier D.J."/>
            <person name="Shi R."/>
            <person name="Sims S."/>
            <person name="Singer S.R."/>
            <person name="Sinharoy S."/>
            <person name="Sterck L."/>
            <person name="Viollet A."/>
            <person name="Wang B.B."/>
            <person name="Wang K."/>
            <person name="Wang M."/>
            <person name="Wang X."/>
            <person name="Warfsmann J."/>
            <person name="Weissenbach J."/>
            <person name="White D.D."/>
            <person name="White J.D."/>
            <person name="Wiley G.B."/>
            <person name="Wincker P."/>
            <person name="Xing Y."/>
            <person name="Yang L."/>
            <person name="Yao Z."/>
            <person name="Ying F."/>
            <person name="Zhai J."/>
            <person name="Zhou L."/>
            <person name="Zuber A."/>
            <person name="Denarie J."/>
            <person name="Dixon R.A."/>
            <person name="May G.D."/>
            <person name="Schwartz D.C."/>
            <person name="Rogers J."/>
            <person name="Quetier F."/>
            <person name="Town C.D."/>
            <person name="Roe B.A."/>
        </authorList>
    </citation>
    <scope>NUCLEOTIDE SEQUENCE [LARGE SCALE GENOMIC DNA]</scope>
    <source>
        <strain evidence="1">A17</strain>
        <strain evidence="2 3">cv. Jemalong A17</strain>
    </source>
</reference>
<dbReference type="PANTHER" id="PTHR31286:SF176">
    <property type="entry name" value="DUF4283 DOMAIN PROTEIN"/>
    <property type="match status" value="1"/>
</dbReference>
<dbReference type="Proteomes" id="UP000002051">
    <property type="component" value="Chromosome 5"/>
</dbReference>
<dbReference type="AlphaFoldDB" id="A0A072UEQ3"/>